<dbReference type="Proteomes" id="UP001303760">
    <property type="component" value="Unassembled WGS sequence"/>
</dbReference>
<sequence>MPASRTTTNTRRTILRFELESVCIDDRPNVYREPQLVLKPQLELAPRRPYTGSRPRMPLWRHFLMVHVKDKADELVKLDLDTFKESSAVAAPVQRHTITCISSERSLLLRYPTEPENGPSTLAITLRNPSELDTVLRELSTLGLSIDYGQADKDCYFVPGSLPFGSLAPPDPSMSPSYRPSSDPRQLNSSSPPLAAAPASQGLYWSYSESHPHGVQVHRPPSQPIGYPVGLQSGHRPWSPGFVPLRPASTLGVPGILGEGIYKVSKIGSISSSRPRVRRTSAVLDPQDPRLYTVSRHFDKTLNRADGLHSSRARHLGRRLLSDPRAGNSAYHPAGPPVVKSQDAGSHRSFGQGDQVANPLTSTPGVLEGVPAAIRRQATLRRLRTIDDTSRPDLSTGSDGVDFQHIPENAGFAFSHLETSSKSGGSVDNASIPASSQTLVDLPSKPEMDDDWLLRVSEIQLEGLCEVRRIWDEFMERGGVEVASAESSRDLSKVLAKFEGEFTQRWDEVVSATVRQMREIPFGRYAF</sequence>
<proteinExistence type="predicted"/>
<feature type="region of interest" description="Disordered" evidence="1">
    <location>
        <begin position="168"/>
        <end position="195"/>
    </location>
</feature>
<evidence type="ECO:0000313" key="2">
    <source>
        <dbReference type="EMBL" id="KAK4241475.1"/>
    </source>
</evidence>
<reference evidence="2" key="1">
    <citation type="journal article" date="2023" name="Mol. Phylogenet. Evol.">
        <title>Genome-scale phylogeny and comparative genomics of the fungal order Sordariales.</title>
        <authorList>
            <person name="Hensen N."/>
            <person name="Bonometti L."/>
            <person name="Westerberg I."/>
            <person name="Brannstrom I.O."/>
            <person name="Guillou S."/>
            <person name="Cros-Aarteil S."/>
            <person name="Calhoun S."/>
            <person name="Haridas S."/>
            <person name="Kuo A."/>
            <person name="Mondo S."/>
            <person name="Pangilinan J."/>
            <person name="Riley R."/>
            <person name="LaButti K."/>
            <person name="Andreopoulos B."/>
            <person name="Lipzen A."/>
            <person name="Chen C."/>
            <person name="Yan M."/>
            <person name="Daum C."/>
            <person name="Ng V."/>
            <person name="Clum A."/>
            <person name="Steindorff A."/>
            <person name="Ohm R.A."/>
            <person name="Martin F."/>
            <person name="Silar P."/>
            <person name="Natvig D.O."/>
            <person name="Lalanne C."/>
            <person name="Gautier V."/>
            <person name="Ament-Velasquez S.L."/>
            <person name="Kruys A."/>
            <person name="Hutchinson M.I."/>
            <person name="Powell A.J."/>
            <person name="Barry K."/>
            <person name="Miller A.N."/>
            <person name="Grigoriev I.V."/>
            <person name="Debuchy R."/>
            <person name="Gladieux P."/>
            <person name="Hiltunen Thoren M."/>
            <person name="Johannesson H."/>
        </authorList>
    </citation>
    <scope>NUCLEOTIDE SEQUENCE</scope>
    <source>
        <strain evidence="2">CBS 532.94</strain>
    </source>
</reference>
<reference evidence="2" key="2">
    <citation type="submission" date="2023-05" db="EMBL/GenBank/DDBJ databases">
        <authorList>
            <consortium name="Lawrence Berkeley National Laboratory"/>
            <person name="Steindorff A."/>
            <person name="Hensen N."/>
            <person name="Bonometti L."/>
            <person name="Westerberg I."/>
            <person name="Brannstrom I.O."/>
            <person name="Guillou S."/>
            <person name="Cros-Aarteil S."/>
            <person name="Calhoun S."/>
            <person name="Haridas S."/>
            <person name="Kuo A."/>
            <person name="Mondo S."/>
            <person name="Pangilinan J."/>
            <person name="Riley R."/>
            <person name="Labutti K."/>
            <person name="Andreopoulos B."/>
            <person name="Lipzen A."/>
            <person name="Chen C."/>
            <person name="Yanf M."/>
            <person name="Daum C."/>
            <person name="Ng V."/>
            <person name="Clum A."/>
            <person name="Ohm R."/>
            <person name="Martin F."/>
            <person name="Silar P."/>
            <person name="Natvig D."/>
            <person name="Lalanne C."/>
            <person name="Gautier V."/>
            <person name="Ament-Velasquez S.L."/>
            <person name="Kruys A."/>
            <person name="Hutchinson M.I."/>
            <person name="Powell A.J."/>
            <person name="Barry K."/>
            <person name="Miller A.N."/>
            <person name="Grigoriev I.V."/>
            <person name="Debuchy R."/>
            <person name="Gladieux P."/>
            <person name="Thoren M.H."/>
            <person name="Johannesson H."/>
        </authorList>
    </citation>
    <scope>NUCLEOTIDE SEQUENCE</scope>
    <source>
        <strain evidence="2">CBS 532.94</strain>
    </source>
</reference>
<dbReference type="EMBL" id="MU860021">
    <property type="protein sequence ID" value="KAK4241475.1"/>
    <property type="molecule type" value="Genomic_DNA"/>
</dbReference>
<dbReference type="AlphaFoldDB" id="A0AAN7HGU7"/>
<gene>
    <name evidence="2" type="ORF">C8A03DRAFT_12242</name>
</gene>
<evidence type="ECO:0000313" key="3">
    <source>
        <dbReference type="Proteomes" id="UP001303760"/>
    </source>
</evidence>
<evidence type="ECO:0000256" key="1">
    <source>
        <dbReference type="SAM" id="MobiDB-lite"/>
    </source>
</evidence>
<protein>
    <submittedName>
        <fullName evidence="2">Uncharacterized protein</fullName>
    </submittedName>
</protein>
<organism evidence="2 3">
    <name type="scientific">Achaetomium macrosporum</name>
    <dbReference type="NCBI Taxonomy" id="79813"/>
    <lineage>
        <taxon>Eukaryota</taxon>
        <taxon>Fungi</taxon>
        <taxon>Dikarya</taxon>
        <taxon>Ascomycota</taxon>
        <taxon>Pezizomycotina</taxon>
        <taxon>Sordariomycetes</taxon>
        <taxon>Sordariomycetidae</taxon>
        <taxon>Sordariales</taxon>
        <taxon>Chaetomiaceae</taxon>
        <taxon>Achaetomium</taxon>
    </lineage>
</organism>
<comment type="caution">
    <text evidence="2">The sequence shown here is derived from an EMBL/GenBank/DDBJ whole genome shotgun (WGS) entry which is preliminary data.</text>
</comment>
<accession>A0AAN7HGU7</accession>
<name>A0AAN7HGU7_9PEZI</name>
<keyword evidence="3" id="KW-1185">Reference proteome</keyword>
<feature type="compositionally biased region" description="Polar residues" evidence="1">
    <location>
        <begin position="174"/>
        <end position="188"/>
    </location>
</feature>
<feature type="region of interest" description="Disordered" evidence="1">
    <location>
        <begin position="323"/>
        <end position="364"/>
    </location>
</feature>